<dbReference type="PANTHER" id="PTHR43895:SF32">
    <property type="entry name" value="SERINE_THREONINE-PROTEIN KINASE CHK1"/>
    <property type="match status" value="1"/>
</dbReference>
<keyword evidence="11" id="KW-1185">Reference proteome</keyword>
<keyword evidence="6" id="KW-0067">ATP-binding</keyword>
<dbReference type="GO" id="GO:0007165">
    <property type="term" value="P:signal transduction"/>
    <property type="evidence" value="ECO:0007669"/>
    <property type="project" value="TreeGrafter"/>
</dbReference>
<comment type="caution">
    <text evidence="10">The sequence shown here is derived from an EMBL/GenBank/DDBJ whole genome shotgun (WGS) entry which is preliminary data.</text>
</comment>
<dbReference type="EC" id="2.7.11.1" evidence="1"/>
<keyword evidence="3" id="KW-0808">Transferase</keyword>
<evidence type="ECO:0000256" key="7">
    <source>
        <dbReference type="ARBA" id="ARBA00047899"/>
    </source>
</evidence>
<comment type="catalytic activity">
    <reaction evidence="7">
        <text>L-threonyl-[protein] + ATP = O-phospho-L-threonyl-[protein] + ADP + H(+)</text>
        <dbReference type="Rhea" id="RHEA:46608"/>
        <dbReference type="Rhea" id="RHEA-COMP:11060"/>
        <dbReference type="Rhea" id="RHEA-COMP:11605"/>
        <dbReference type="ChEBI" id="CHEBI:15378"/>
        <dbReference type="ChEBI" id="CHEBI:30013"/>
        <dbReference type="ChEBI" id="CHEBI:30616"/>
        <dbReference type="ChEBI" id="CHEBI:61977"/>
        <dbReference type="ChEBI" id="CHEBI:456216"/>
        <dbReference type="EC" id="2.7.11.1"/>
    </reaction>
</comment>
<evidence type="ECO:0000313" key="10">
    <source>
        <dbReference type="EMBL" id="RNL37337.1"/>
    </source>
</evidence>
<dbReference type="GO" id="GO:0005524">
    <property type="term" value="F:ATP binding"/>
    <property type="evidence" value="ECO:0007669"/>
    <property type="project" value="UniProtKB-KW"/>
</dbReference>
<dbReference type="InterPro" id="IPR011009">
    <property type="entry name" value="Kinase-like_dom_sf"/>
</dbReference>
<evidence type="ECO:0000256" key="3">
    <source>
        <dbReference type="ARBA" id="ARBA00022679"/>
    </source>
</evidence>
<keyword evidence="2" id="KW-0723">Serine/threonine-protein kinase</keyword>
<dbReference type="SMART" id="SM00220">
    <property type="entry name" value="S_TKc"/>
    <property type="match status" value="1"/>
</dbReference>
<evidence type="ECO:0000256" key="4">
    <source>
        <dbReference type="ARBA" id="ARBA00022741"/>
    </source>
</evidence>
<dbReference type="Proteomes" id="UP000269591">
    <property type="component" value="Unassembled WGS sequence"/>
</dbReference>
<dbReference type="Gene3D" id="1.10.510.10">
    <property type="entry name" value="Transferase(Phosphotransferase) domain 1"/>
    <property type="match status" value="1"/>
</dbReference>
<keyword evidence="4" id="KW-0547">Nucleotide-binding</keyword>
<gene>
    <name evidence="10" type="ORF">DMP06_10985</name>
</gene>
<dbReference type="Pfam" id="PF00069">
    <property type="entry name" value="Pkinase"/>
    <property type="match status" value="1"/>
</dbReference>
<feature type="domain" description="Protein kinase" evidence="9">
    <location>
        <begin position="99"/>
        <end position="421"/>
    </location>
</feature>
<evidence type="ECO:0000256" key="8">
    <source>
        <dbReference type="ARBA" id="ARBA00048679"/>
    </source>
</evidence>
<dbReference type="SUPFAM" id="SSF56112">
    <property type="entry name" value="Protein kinase-like (PK-like)"/>
    <property type="match status" value="1"/>
</dbReference>
<sequence>MRASLDSGCHVDPGCDVGSGCHVDQGCDVGPGCGMDLGCDMGSGCDMDSSHDVGSLRSAYLRDDARSGSSDGARGLERAMRYVTAAFDRRLVGRTFGGYGLERVLGQGRFGTGFLARRVGAGPTEERSAADAPHGEYAFMKLVKPRGGGLRGVALDRDAVWAECAALSLCDHPGVPQWLGVVNERGRYFIVESLMSGRSLASWLAEGRVFSREEIAAIGLALIDIVEHASSRGVVHNDIRPANVLASIAAGVMGSPAASNAAAAEGVSSRAPFVRSHGDGPLHGVAETPSPRGAFVSGAASAHRMPGFDDSSCCRSFALDHACARMRVSLIDFGLAEFFDRSLPLCKRMAASAPDVAGVAEVVVSLLYSNRMNIRATAMRETPWFEALILTPDQKRVLEDMFFCRVESFGETKARFFEAFK</sequence>
<accession>A0A3N0AR58</accession>
<dbReference type="RefSeq" id="WP_123209771.1">
    <property type="nucleotide sequence ID" value="NZ_JBHTHO010000043.1"/>
</dbReference>
<organism evidence="10 11">
    <name type="scientific">Slackia equolifaciens</name>
    <dbReference type="NCBI Taxonomy" id="498718"/>
    <lineage>
        <taxon>Bacteria</taxon>
        <taxon>Bacillati</taxon>
        <taxon>Actinomycetota</taxon>
        <taxon>Coriobacteriia</taxon>
        <taxon>Eggerthellales</taxon>
        <taxon>Eggerthellaceae</taxon>
        <taxon>Slackia</taxon>
    </lineage>
</organism>
<dbReference type="AlphaFoldDB" id="A0A3N0AR58"/>
<proteinExistence type="predicted"/>
<dbReference type="EMBL" id="QIBX01000030">
    <property type="protein sequence ID" value="RNL37337.1"/>
    <property type="molecule type" value="Genomic_DNA"/>
</dbReference>
<dbReference type="InterPro" id="IPR000719">
    <property type="entry name" value="Prot_kinase_dom"/>
</dbReference>
<evidence type="ECO:0000256" key="6">
    <source>
        <dbReference type="ARBA" id="ARBA00022840"/>
    </source>
</evidence>
<name>A0A3N0AR58_9ACTN</name>
<evidence type="ECO:0000313" key="11">
    <source>
        <dbReference type="Proteomes" id="UP000269591"/>
    </source>
</evidence>
<evidence type="ECO:0000256" key="5">
    <source>
        <dbReference type="ARBA" id="ARBA00022777"/>
    </source>
</evidence>
<evidence type="ECO:0000259" key="9">
    <source>
        <dbReference type="PROSITE" id="PS50011"/>
    </source>
</evidence>
<protein>
    <recommendedName>
        <fullName evidence="1">non-specific serine/threonine protein kinase</fullName>
        <ecNumber evidence="1">2.7.11.1</ecNumber>
    </recommendedName>
</protein>
<dbReference type="GO" id="GO:0004674">
    <property type="term" value="F:protein serine/threonine kinase activity"/>
    <property type="evidence" value="ECO:0007669"/>
    <property type="project" value="UniProtKB-KW"/>
</dbReference>
<dbReference type="PROSITE" id="PS50011">
    <property type="entry name" value="PROTEIN_KINASE_DOM"/>
    <property type="match status" value="1"/>
</dbReference>
<dbReference type="PANTHER" id="PTHR43895">
    <property type="entry name" value="CALCIUM/CALMODULIN-DEPENDENT PROTEIN KINASE KINASE-RELATED"/>
    <property type="match status" value="1"/>
</dbReference>
<keyword evidence="5" id="KW-0418">Kinase</keyword>
<dbReference type="OrthoDB" id="3174611at2"/>
<evidence type="ECO:0000256" key="1">
    <source>
        <dbReference type="ARBA" id="ARBA00012513"/>
    </source>
</evidence>
<comment type="catalytic activity">
    <reaction evidence="8">
        <text>L-seryl-[protein] + ATP = O-phospho-L-seryl-[protein] + ADP + H(+)</text>
        <dbReference type="Rhea" id="RHEA:17989"/>
        <dbReference type="Rhea" id="RHEA-COMP:9863"/>
        <dbReference type="Rhea" id="RHEA-COMP:11604"/>
        <dbReference type="ChEBI" id="CHEBI:15378"/>
        <dbReference type="ChEBI" id="CHEBI:29999"/>
        <dbReference type="ChEBI" id="CHEBI:30616"/>
        <dbReference type="ChEBI" id="CHEBI:83421"/>
        <dbReference type="ChEBI" id="CHEBI:456216"/>
        <dbReference type="EC" id="2.7.11.1"/>
    </reaction>
</comment>
<evidence type="ECO:0000256" key="2">
    <source>
        <dbReference type="ARBA" id="ARBA00022527"/>
    </source>
</evidence>
<reference evidence="11" key="1">
    <citation type="submission" date="2018-05" db="EMBL/GenBank/DDBJ databases">
        <title>Genome Sequencing of selected type strains of the family Eggerthellaceae.</title>
        <authorList>
            <person name="Danylec N."/>
            <person name="Stoll D.A."/>
            <person name="Doetsch A."/>
            <person name="Huch M."/>
        </authorList>
    </citation>
    <scope>NUCLEOTIDE SEQUENCE [LARGE SCALE GENOMIC DNA]</scope>
    <source>
        <strain evidence="11">DSM 24851</strain>
    </source>
</reference>